<dbReference type="Pfam" id="PF04932">
    <property type="entry name" value="Wzy_C"/>
    <property type="match status" value="1"/>
</dbReference>
<proteinExistence type="predicted"/>
<feature type="non-terminal residue" evidence="7">
    <location>
        <position position="416"/>
    </location>
</feature>
<dbReference type="Proteomes" id="UP000035037">
    <property type="component" value="Unassembled WGS sequence"/>
</dbReference>
<keyword evidence="4 5" id="KW-0472">Membrane</keyword>
<keyword evidence="3 5" id="KW-1133">Transmembrane helix</keyword>
<feature type="transmembrane region" description="Helical" evidence="5">
    <location>
        <begin position="236"/>
        <end position="255"/>
    </location>
</feature>
<dbReference type="AlphaFoldDB" id="A0A0G8ATN0"/>
<reference evidence="7 8" key="1">
    <citation type="submission" date="2015-02" db="EMBL/GenBank/DDBJ databases">
        <authorList>
            <person name="Slaby B."/>
            <person name="Hentschel U."/>
        </authorList>
    </citation>
    <scope>NUCLEOTIDE SEQUENCE [LARGE SCALE GENOMIC DNA]</scope>
    <source>
        <strain evidence="7">15L</strain>
    </source>
</reference>
<feature type="transmembrane region" description="Helical" evidence="5">
    <location>
        <begin position="62"/>
        <end position="81"/>
    </location>
</feature>
<comment type="subcellular location">
    <subcellularLocation>
        <location evidence="1">Membrane</location>
        <topology evidence="1">Multi-pass membrane protein</topology>
    </subcellularLocation>
</comment>
<gene>
    <name evidence="7" type="ORF">TQ37_07695</name>
</gene>
<evidence type="ECO:0000256" key="1">
    <source>
        <dbReference type="ARBA" id="ARBA00004141"/>
    </source>
</evidence>
<feature type="domain" description="O-antigen ligase-related" evidence="6">
    <location>
        <begin position="205"/>
        <end position="352"/>
    </location>
</feature>
<reference evidence="7 8" key="2">
    <citation type="submission" date="2015-05" db="EMBL/GenBank/DDBJ databases">
        <title>Lifestyle Evolution in Cyanobacterial Symbionts of Sponges.</title>
        <authorList>
            <person name="Burgsdorf I."/>
            <person name="Slaby B.M."/>
            <person name="Handley K.M."/>
            <person name="Haber M."/>
            <person name="Blom J."/>
            <person name="Marshall C.W."/>
            <person name="Gilbert J.A."/>
            <person name="Hentschel U."/>
            <person name="Steindler L."/>
        </authorList>
    </citation>
    <scope>NUCLEOTIDE SEQUENCE [LARGE SCALE GENOMIC DNA]</scope>
    <source>
        <strain evidence="7">15L</strain>
    </source>
</reference>
<feature type="transmembrane region" description="Helical" evidence="5">
    <location>
        <begin position="197"/>
        <end position="216"/>
    </location>
</feature>
<dbReference type="PANTHER" id="PTHR37422">
    <property type="entry name" value="TEICHURONIC ACID BIOSYNTHESIS PROTEIN TUAE"/>
    <property type="match status" value="1"/>
</dbReference>
<dbReference type="EMBL" id="JYFQ01000152">
    <property type="protein sequence ID" value="KKZ11149.1"/>
    <property type="molecule type" value="Genomic_DNA"/>
</dbReference>
<feature type="transmembrane region" description="Helical" evidence="5">
    <location>
        <begin position="339"/>
        <end position="360"/>
    </location>
</feature>
<evidence type="ECO:0000313" key="7">
    <source>
        <dbReference type="EMBL" id="KKZ11149.1"/>
    </source>
</evidence>
<keyword evidence="2 5" id="KW-0812">Transmembrane</keyword>
<feature type="transmembrane region" description="Helical" evidence="5">
    <location>
        <begin position="119"/>
        <end position="139"/>
    </location>
</feature>
<evidence type="ECO:0000256" key="2">
    <source>
        <dbReference type="ARBA" id="ARBA00022692"/>
    </source>
</evidence>
<feature type="transmembrane region" description="Helical" evidence="5">
    <location>
        <begin position="174"/>
        <end position="190"/>
    </location>
</feature>
<evidence type="ECO:0000256" key="3">
    <source>
        <dbReference type="ARBA" id="ARBA00022989"/>
    </source>
</evidence>
<dbReference type="GO" id="GO:0016020">
    <property type="term" value="C:membrane"/>
    <property type="evidence" value="ECO:0007669"/>
    <property type="project" value="UniProtKB-SubCell"/>
</dbReference>
<feature type="transmembrane region" description="Helical" evidence="5">
    <location>
        <begin position="27"/>
        <end position="50"/>
    </location>
</feature>
<evidence type="ECO:0000313" key="8">
    <source>
        <dbReference type="Proteomes" id="UP000035037"/>
    </source>
</evidence>
<feature type="transmembrane region" description="Helical" evidence="5">
    <location>
        <begin position="308"/>
        <end position="327"/>
    </location>
</feature>
<comment type="caution">
    <text evidence="7">The sequence shown here is derived from an EMBL/GenBank/DDBJ whole genome shotgun (WGS) entry which is preliminary data.</text>
</comment>
<dbReference type="InterPro" id="IPR051533">
    <property type="entry name" value="WaaL-like"/>
</dbReference>
<organism evidence="7 8">
    <name type="scientific">Candidatus Synechococcus spongiarum 15L</name>
    <dbReference type="NCBI Taxonomy" id="1608419"/>
    <lineage>
        <taxon>Bacteria</taxon>
        <taxon>Bacillati</taxon>
        <taxon>Cyanobacteriota</taxon>
        <taxon>Cyanophyceae</taxon>
        <taxon>Synechococcales</taxon>
        <taxon>Synechococcaceae</taxon>
        <taxon>Synechococcus</taxon>
    </lineage>
</organism>
<sequence length="416" mass="45571">MGCLSWLQVHCPVGAPRWGWVAVQLGLFFLTSSALLGGLLLLASVVLVTWHKGFTAYWSDGLNRVLLVVAGLILIGATQAVSGGFAWLVLLYWLLLFWCFWGWQAYLETPEARRRCSGWLVAGTVPVLITGLGQMVLGWRGPWSMAGDLIIWYVAPGGNPEGRLSGLFGHANNTAAWLALTWPLVLTHLLESRLTWGQRGVVLVLAVLQSSCLWLTASRNGWGAMILAVPLLLGPWSWLLPLLLLALIPIVLAILPADPLSLQELAQSVVPNAIWQRFAAESFQNRALGDTRLEMWAASIQLILERPWLGWGAIAFGQLYSLRMGFSGHFHPHNLPLDLGVSFGLPAALLLLATCFWIVMKVVRSGMFTTTLMDRGWLAAFLLLASIHATDLPDERTNVAGWFLLAGLRAYGLAAP</sequence>
<feature type="transmembrane region" description="Helical" evidence="5">
    <location>
        <begin position="87"/>
        <end position="107"/>
    </location>
</feature>
<name>A0A0G8ATN0_9SYNE</name>
<dbReference type="PANTHER" id="PTHR37422:SF13">
    <property type="entry name" value="LIPOPOLYSACCHARIDE BIOSYNTHESIS PROTEIN PA4999-RELATED"/>
    <property type="match status" value="1"/>
</dbReference>
<accession>A0A0G8ATN0</accession>
<dbReference type="InterPro" id="IPR007016">
    <property type="entry name" value="O-antigen_ligase-rel_domated"/>
</dbReference>
<evidence type="ECO:0000256" key="4">
    <source>
        <dbReference type="ARBA" id="ARBA00023136"/>
    </source>
</evidence>
<evidence type="ECO:0000259" key="6">
    <source>
        <dbReference type="Pfam" id="PF04932"/>
    </source>
</evidence>
<protein>
    <recommendedName>
        <fullName evidence="6">O-antigen ligase-related domain-containing protein</fullName>
    </recommendedName>
</protein>
<evidence type="ECO:0000256" key="5">
    <source>
        <dbReference type="SAM" id="Phobius"/>
    </source>
</evidence>